<dbReference type="AlphaFoldDB" id="A0A699YAG6"/>
<dbReference type="Proteomes" id="UP000485058">
    <property type="component" value="Unassembled WGS sequence"/>
</dbReference>
<dbReference type="EMBL" id="BLLF01000071">
    <property type="protein sequence ID" value="GFH07053.1"/>
    <property type="molecule type" value="Genomic_DNA"/>
</dbReference>
<dbReference type="InterPro" id="IPR043136">
    <property type="entry name" value="B30.2/SPRY_sf"/>
</dbReference>
<feature type="non-terminal residue" evidence="1">
    <location>
        <position position="1"/>
    </location>
</feature>
<keyword evidence="2" id="KW-1185">Reference proteome</keyword>
<name>A0A699YAG6_HAELA</name>
<proteinExistence type="predicted"/>
<reference evidence="1 2" key="1">
    <citation type="submission" date="2020-02" db="EMBL/GenBank/DDBJ databases">
        <title>Draft genome sequence of Haematococcus lacustris strain NIES-144.</title>
        <authorList>
            <person name="Morimoto D."/>
            <person name="Nakagawa S."/>
            <person name="Yoshida T."/>
            <person name="Sawayama S."/>
        </authorList>
    </citation>
    <scope>NUCLEOTIDE SEQUENCE [LARGE SCALE GENOMIC DNA]</scope>
    <source>
        <strain evidence="1 2">NIES-144</strain>
    </source>
</reference>
<protein>
    <submittedName>
        <fullName evidence="1">Uncharacterized protein</fullName>
    </submittedName>
</protein>
<comment type="caution">
    <text evidence="1">The sequence shown here is derived from an EMBL/GenBank/DDBJ whole genome shotgun (WGS) entry which is preliminary data.</text>
</comment>
<accession>A0A699YAG6</accession>
<evidence type="ECO:0000313" key="1">
    <source>
        <dbReference type="EMBL" id="GFH07053.1"/>
    </source>
</evidence>
<organism evidence="1 2">
    <name type="scientific">Haematococcus lacustris</name>
    <name type="common">Green alga</name>
    <name type="synonym">Haematococcus pluvialis</name>
    <dbReference type="NCBI Taxonomy" id="44745"/>
    <lineage>
        <taxon>Eukaryota</taxon>
        <taxon>Viridiplantae</taxon>
        <taxon>Chlorophyta</taxon>
        <taxon>core chlorophytes</taxon>
        <taxon>Chlorophyceae</taxon>
        <taxon>CS clade</taxon>
        <taxon>Chlamydomonadales</taxon>
        <taxon>Haematococcaceae</taxon>
        <taxon>Haematococcus</taxon>
    </lineage>
</organism>
<sequence length="89" mass="9949">MAGAWQEPVPSELNIVETGYGVEVQRDRLSVKYVGEGRHSLDVGAVQANHPVPAHQLVYYYELTCVDQGEHRKIAIGFAEKGFKLNRQP</sequence>
<evidence type="ECO:0000313" key="2">
    <source>
        <dbReference type="Proteomes" id="UP000485058"/>
    </source>
</evidence>
<gene>
    <name evidence="1" type="ORF">HaLaN_01799</name>
</gene>
<feature type="non-terminal residue" evidence="1">
    <location>
        <position position="89"/>
    </location>
</feature>
<dbReference type="Gene3D" id="2.60.120.920">
    <property type="match status" value="1"/>
</dbReference>